<dbReference type="Gene3D" id="2.40.128.520">
    <property type="match status" value="1"/>
</dbReference>
<dbReference type="RefSeq" id="WP_094036394.1">
    <property type="nucleotide sequence ID" value="NZ_CP022540.1"/>
</dbReference>
<keyword evidence="1" id="KW-0732">Signal</keyword>
<gene>
    <name evidence="3" type="ORF">ANTHELSMS3_04064</name>
</gene>
<evidence type="ECO:0000313" key="4">
    <source>
        <dbReference type="Proteomes" id="UP000203589"/>
    </source>
</evidence>
<accession>A0A222E9N3</accession>
<dbReference type="PANTHER" id="PTHR36919">
    <property type="entry name" value="BLR1215 PROTEIN"/>
    <property type="match status" value="1"/>
</dbReference>
<protein>
    <submittedName>
        <fullName evidence="3">Imidazoleglycerol-phosphate dehydratase</fullName>
    </submittedName>
</protein>
<dbReference type="PANTHER" id="PTHR36919:SF2">
    <property type="entry name" value="BLL6627 PROTEIN"/>
    <property type="match status" value="1"/>
</dbReference>
<evidence type="ECO:0000256" key="1">
    <source>
        <dbReference type="SAM" id="SignalP"/>
    </source>
</evidence>
<feature type="chain" id="PRO_5013053027" evidence="1">
    <location>
        <begin position="20"/>
        <end position="127"/>
    </location>
</feature>
<feature type="domain" description="DUF2147" evidence="2">
    <location>
        <begin position="24"/>
        <end position="125"/>
    </location>
</feature>
<keyword evidence="4" id="KW-1185">Reference proteome</keyword>
<name>A0A222E9N3_9RHOB</name>
<proteinExistence type="predicted"/>
<feature type="signal peptide" evidence="1">
    <location>
        <begin position="1"/>
        <end position="19"/>
    </location>
</feature>
<dbReference type="InterPro" id="IPR019223">
    <property type="entry name" value="DUF2147"/>
</dbReference>
<organism evidence="3 4">
    <name type="scientific">Antarctobacter heliothermus</name>
    <dbReference type="NCBI Taxonomy" id="74033"/>
    <lineage>
        <taxon>Bacteria</taxon>
        <taxon>Pseudomonadati</taxon>
        <taxon>Pseudomonadota</taxon>
        <taxon>Alphaproteobacteria</taxon>
        <taxon>Rhodobacterales</taxon>
        <taxon>Roseobacteraceae</taxon>
        <taxon>Antarctobacter</taxon>
    </lineage>
</organism>
<reference evidence="3 4" key="1">
    <citation type="submission" date="2017-07" db="EMBL/GenBank/DDBJ databases">
        <title>Genome Sequence of Antarctobacter heliothermus Strain SMS3 Isolated from a culture of the Diatom Skeletonema marinoi.</title>
        <authorList>
            <person name="Topel M."/>
            <person name="Pinder M.I.M."/>
            <person name="Johansson O.N."/>
            <person name="Kourtchenko O."/>
            <person name="Godhe A."/>
            <person name="Clarke A.K."/>
        </authorList>
    </citation>
    <scope>NUCLEOTIDE SEQUENCE [LARGE SCALE GENOMIC DNA]</scope>
    <source>
        <strain evidence="3 4">SMS3</strain>
    </source>
</reference>
<dbReference type="Proteomes" id="UP000203589">
    <property type="component" value="Chromosome"/>
</dbReference>
<dbReference type="AlphaFoldDB" id="A0A222E9N3"/>
<evidence type="ECO:0000259" key="2">
    <source>
        <dbReference type="Pfam" id="PF09917"/>
    </source>
</evidence>
<evidence type="ECO:0000313" key="3">
    <source>
        <dbReference type="EMBL" id="ASP22671.1"/>
    </source>
</evidence>
<dbReference type="Pfam" id="PF09917">
    <property type="entry name" value="DUF2147"/>
    <property type="match status" value="1"/>
</dbReference>
<dbReference type="EMBL" id="CP022540">
    <property type="protein sequence ID" value="ASP22671.1"/>
    <property type="molecule type" value="Genomic_DNA"/>
</dbReference>
<dbReference type="KEGG" id="aht:ANTHELSMS3_04064"/>
<sequence length="127" mass="13291">MKIVKVAAVLSVIAGVAAADPIEGVWKTETDDGSYAHVTMAPCGAKLCGVISRTFNAQGEYNSSNKGKKLVIDMAPSGGGKYAGNVWRPSNNKIYIGKMTLNGNSLKLRGCVAGGLICSAQTWSRVQ</sequence>
<dbReference type="OrthoDB" id="9811671at2"/>